<dbReference type="GeneID" id="34307647"/>
<evidence type="ECO:0000313" key="3">
    <source>
        <dbReference type="Proteomes" id="UP000006798"/>
    </source>
</evidence>
<dbReference type="RefSeq" id="WP_013954110.1">
    <property type="nucleotide sequence ID" value="NC_015724.1"/>
</dbReference>
<dbReference type="AlphaFoldDB" id="F8GY86"/>
<dbReference type="Pfam" id="PF01610">
    <property type="entry name" value="DDE_Tnp_ISL3"/>
    <property type="match status" value="1"/>
</dbReference>
<sequence>MSQVLGGIDQILARVGKRVVSSDARGETITVEARSTVRAAPCPACHRWSNRLHGRYLRRLEERPMLEQPVVLAVEVRRFKCANAGCPRRTFAENIHALAGRHQRRTQSQARALHALGHALGGEAAARLANVLGLRTSADTVLRELRRAPGRKRKPRPRVVGIDDWAIARGHQYGTIIVDLERREPIEVFAGREGIAVAAWMRAHPSIEIVARDRAGAYSEAVDIALPAATQVSDRWHLLSNLRDNVERLLYRLGPQMRQAAQQVEVGGVTLGRQGVLSRNSRRSWQRLSDQRRATRLALYERVMALRAQGGTMKGIARELSINNRTVHKFVTAGAFPERAPKARGPTPLDPHRSFIEERIAQGCRFPELIWQELKQRGYTGSRASVQSCVVRLLFPQGKAPLVEVPVRTMPCPSARRVFGWLVGWRKLAVEEPRSADHERFVQALCKIEPASKISSDRMSFGGACMCRFLCRGDGLVRWYAATLRITRCPRIIGRSVPSATTSLAYGDARYGDAAKRTGRRGSR</sequence>
<dbReference type="PANTHER" id="PTHR33498:SF1">
    <property type="entry name" value="TRANSPOSASE FOR INSERTION SEQUENCE ELEMENT IS1557"/>
    <property type="match status" value="1"/>
</dbReference>
<dbReference type="KEGG" id="cnc:CNE_BB2p00080"/>
<dbReference type="PANTHER" id="PTHR33498">
    <property type="entry name" value="TRANSPOSASE FOR INSERTION SEQUENCE ELEMENT IS1557"/>
    <property type="match status" value="1"/>
</dbReference>
<accession>F8GY86</accession>
<dbReference type="InterPro" id="IPR002560">
    <property type="entry name" value="Transposase_DDE"/>
</dbReference>
<keyword evidence="2" id="KW-0614">Plasmid</keyword>
<gene>
    <name evidence="2" type="ordered locus">CNE_BB2p00080</name>
</gene>
<dbReference type="InterPro" id="IPR047951">
    <property type="entry name" value="Transpos_ISL3"/>
</dbReference>
<dbReference type="HOGENOM" id="CLU_029608_5_1_4"/>
<organism evidence="2 3">
    <name type="scientific">Cupriavidus necator (strain ATCC 43291 / DSM 13513 / CCUG 52238 / LMG 8453 / N-1)</name>
    <name type="common">Ralstonia eutropha</name>
    <dbReference type="NCBI Taxonomy" id="1042878"/>
    <lineage>
        <taxon>Bacteria</taxon>
        <taxon>Pseudomonadati</taxon>
        <taxon>Pseudomonadota</taxon>
        <taxon>Betaproteobacteria</taxon>
        <taxon>Burkholderiales</taxon>
        <taxon>Burkholderiaceae</taxon>
        <taxon>Cupriavidus</taxon>
    </lineage>
</organism>
<name>F8GY86_CUPNN</name>
<dbReference type="Proteomes" id="UP000006798">
    <property type="component" value="Plasmid pBB2"/>
</dbReference>
<protein>
    <submittedName>
        <fullName evidence="2">ISL3 family transposase</fullName>
    </submittedName>
</protein>
<evidence type="ECO:0000259" key="1">
    <source>
        <dbReference type="PROSITE" id="PS50531"/>
    </source>
</evidence>
<geneLocation type="plasmid" evidence="2 3">
    <name>pBB2</name>
</geneLocation>
<dbReference type="PROSITE" id="PS50531">
    <property type="entry name" value="HTH_IS21"/>
    <property type="match status" value="1"/>
</dbReference>
<dbReference type="EMBL" id="CP002880">
    <property type="protein sequence ID" value="AEI82827.1"/>
    <property type="molecule type" value="Genomic_DNA"/>
</dbReference>
<feature type="domain" description="HTH IS21-type" evidence="1">
    <location>
        <begin position="298"/>
        <end position="360"/>
    </location>
</feature>
<reference evidence="2 3" key="1">
    <citation type="journal article" date="2011" name="J. Bacteriol.">
        <title>Complete genome sequence of the type strain Cupriavidus necator N-1.</title>
        <authorList>
            <person name="Poehlein A."/>
            <person name="Kusian B."/>
            <person name="Friedrich B."/>
            <person name="Daniel R."/>
            <person name="Bowien B."/>
        </authorList>
    </citation>
    <scope>NUCLEOTIDE SEQUENCE [LARGE SCALE GENOMIC DNA]</scope>
    <source>
        <strain evidence="3">ATCC 43291 / DSM 13513 / CCUG 52238 / LMG 8453 / N-1</strain>
        <plasmid evidence="2 3">pBB2</plasmid>
    </source>
</reference>
<dbReference type="InterPro" id="IPR017894">
    <property type="entry name" value="HTH_IS21_transposase_type"/>
</dbReference>
<evidence type="ECO:0000313" key="2">
    <source>
        <dbReference type="EMBL" id="AEI82827.1"/>
    </source>
</evidence>
<proteinExistence type="predicted"/>
<dbReference type="NCBIfam" id="NF033550">
    <property type="entry name" value="transpos_ISL3"/>
    <property type="match status" value="1"/>
</dbReference>